<feature type="domain" description="Malonyl-CoA:ACP transacylase (MAT)" evidence="8">
    <location>
        <begin position="7"/>
        <end position="294"/>
    </location>
</feature>
<reference evidence="10" key="1">
    <citation type="submission" date="2017-02" db="EMBL/GenBank/DDBJ databases">
        <authorList>
            <person name="Varghese N."/>
            <person name="Submissions S."/>
        </authorList>
    </citation>
    <scope>NUCLEOTIDE SEQUENCE [LARGE SCALE GENOMIC DNA]</scope>
    <source>
        <strain evidence="10">ATCC BAA-34</strain>
    </source>
</reference>
<keyword evidence="3 6" id="KW-0808">Transferase</keyword>
<evidence type="ECO:0000256" key="5">
    <source>
        <dbReference type="ARBA" id="ARBA00048462"/>
    </source>
</evidence>
<keyword evidence="4 6" id="KW-0012">Acyltransferase</keyword>
<dbReference type="OrthoDB" id="9808564at2"/>
<feature type="active site" evidence="7">
    <location>
        <position position="92"/>
    </location>
</feature>
<dbReference type="PANTHER" id="PTHR42681">
    <property type="entry name" value="MALONYL-COA-ACYL CARRIER PROTEIN TRANSACYLASE, MITOCHONDRIAL"/>
    <property type="match status" value="1"/>
</dbReference>
<evidence type="ECO:0000259" key="8">
    <source>
        <dbReference type="SMART" id="SM00827"/>
    </source>
</evidence>
<dbReference type="GO" id="GO:0004314">
    <property type="term" value="F:[acyl-carrier-protein] S-malonyltransferase activity"/>
    <property type="evidence" value="ECO:0007669"/>
    <property type="project" value="UniProtKB-EC"/>
</dbReference>
<dbReference type="SUPFAM" id="SSF55048">
    <property type="entry name" value="Probable ACP-binding domain of malonyl-CoA ACP transacylase"/>
    <property type="match status" value="1"/>
</dbReference>
<evidence type="ECO:0000256" key="2">
    <source>
        <dbReference type="ARBA" id="ARBA00018953"/>
    </source>
</evidence>
<dbReference type="InterPro" id="IPR016036">
    <property type="entry name" value="Malonyl_transacylase_ACP-bd"/>
</dbReference>
<dbReference type="SMART" id="SM00827">
    <property type="entry name" value="PKS_AT"/>
    <property type="match status" value="1"/>
</dbReference>
<feature type="active site" evidence="7">
    <location>
        <position position="201"/>
    </location>
</feature>
<dbReference type="InterPro" id="IPR024925">
    <property type="entry name" value="Malonyl_CoA-ACP_transAc"/>
</dbReference>
<dbReference type="Pfam" id="PF00698">
    <property type="entry name" value="Acyl_transf_1"/>
    <property type="match status" value="1"/>
</dbReference>
<dbReference type="PIRSF" id="PIRSF000446">
    <property type="entry name" value="Mct"/>
    <property type="match status" value="1"/>
</dbReference>
<dbReference type="STRING" id="115783.SAMN02745119_02438"/>
<dbReference type="GO" id="GO:0006633">
    <property type="term" value="P:fatty acid biosynthetic process"/>
    <property type="evidence" value="ECO:0007669"/>
    <property type="project" value="TreeGrafter"/>
</dbReference>
<accession>A0A1T4QKZ0</accession>
<dbReference type="InterPro" id="IPR016035">
    <property type="entry name" value="Acyl_Trfase/lysoPLipase"/>
</dbReference>
<dbReference type="PANTHER" id="PTHR42681:SF1">
    <property type="entry name" value="MALONYL-COA-ACYL CARRIER PROTEIN TRANSACYLASE, MITOCHONDRIAL"/>
    <property type="match status" value="1"/>
</dbReference>
<dbReference type="EMBL" id="FUWR01000014">
    <property type="protein sequence ID" value="SKA04443.1"/>
    <property type="molecule type" value="Genomic_DNA"/>
</dbReference>
<evidence type="ECO:0000256" key="4">
    <source>
        <dbReference type="ARBA" id="ARBA00023315"/>
    </source>
</evidence>
<protein>
    <recommendedName>
        <fullName evidence="2 6">Malonyl CoA-acyl carrier protein transacylase</fullName>
        <ecNumber evidence="1 6">2.3.1.39</ecNumber>
    </recommendedName>
</protein>
<dbReference type="AlphaFoldDB" id="A0A1T4QKZ0"/>
<organism evidence="9 10">
    <name type="scientific">Trichlorobacter thiogenes</name>
    <dbReference type="NCBI Taxonomy" id="115783"/>
    <lineage>
        <taxon>Bacteria</taxon>
        <taxon>Pseudomonadati</taxon>
        <taxon>Thermodesulfobacteriota</taxon>
        <taxon>Desulfuromonadia</taxon>
        <taxon>Geobacterales</taxon>
        <taxon>Geobacteraceae</taxon>
        <taxon>Trichlorobacter</taxon>
    </lineage>
</organism>
<evidence type="ECO:0000256" key="1">
    <source>
        <dbReference type="ARBA" id="ARBA00013258"/>
    </source>
</evidence>
<sequence>MSKTAFLFPGQGSQYAGMGKDLAENFSIARQTFEEADEALGFKLSKLCFEGPEEDLKLTFNTQPAILTASIAALRVVQQETGLKADCVAGHSLGEYSALVCSGALSLADAAKTVRSRGTFMQEAVPVGVGAMAAMLSIEADVLAAICEEAAQGEVVAPANFNSPGQIVIAGHATAVNRTIELAKAKGFRKAMLLPVSAPFHCALMQPAADRLKEVLDCVLVHPLSLPVITNVEAVANQDAARVRELLVAQVCAPVRWEQSVHAMINQEVTRFVEIGPGKVLTGLVKRINKEMTLVNIEDTAGVKAAA</sequence>
<dbReference type="RefSeq" id="WP_078790700.1">
    <property type="nucleotide sequence ID" value="NZ_FUWR01000014.1"/>
</dbReference>
<dbReference type="EC" id="2.3.1.39" evidence="1 6"/>
<dbReference type="SUPFAM" id="SSF52151">
    <property type="entry name" value="FabD/lysophospholipase-like"/>
    <property type="match status" value="1"/>
</dbReference>
<dbReference type="NCBIfam" id="TIGR00128">
    <property type="entry name" value="fabD"/>
    <property type="match status" value="1"/>
</dbReference>
<evidence type="ECO:0000256" key="3">
    <source>
        <dbReference type="ARBA" id="ARBA00022679"/>
    </source>
</evidence>
<dbReference type="FunFam" id="3.30.70.250:FF:000001">
    <property type="entry name" value="Malonyl CoA-acyl carrier protein transacylase"/>
    <property type="match status" value="1"/>
</dbReference>
<dbReference type="InterPro" id="IPR050858">
    <property type="entry name" value="Mal-CoA-ACP_Trans/PKS_FabD"/>
</dbReference>
<dbReference type="Proteomes" id="UP000190102">
    <property type="component" value="Unassembled WGS sequence"/>
</dbReference>
<dbReference type="InterPro" id="IPR001227">
    <property type="entry name" value="Ac_transferase_dom_sf"/>
</dbReference>
<evidence type="ECO:0000313" key="9">
    <source>
        <dbReference type="EMBL" id="SKA04443.1"/>
    </source>
</evidence>
<dbReference type="Gene3D" id="3.30.70.250">
    <property type="entry name" value="Malonyl-CoA ACP transacylase, ACP-binding"/>
    <property type="match status" value="1"/>
</dbReference>
<keyword evidence="10" id="KW-1185">Reference proteome</keyword>
<dbReference type="Gene3D" id="3.40.366.10">
    <property type="entry name" value="Malonyl-Coenzyme A Acyl Carrier Protein, domain 2"/>
    <property type="match status" value="1"/>
</dbReference>
<evidence type="ECO:0000313" key="10">
    <source>
        <dbReference type="Proteomes" id="UP000190102"/>
    </source>
</evidence>
<dbReference type="InterPro" id="IPR004410">
    <property type="entry name" value="Malonyl_CoA-ACP_transAc_FabD"/>
</dbReference>
<dbReference type="GO" id="GO:0005829">
    <property type="term" value="C:cytosol"/>
    <property type="evidence" value="ECO:0007669"/>
    <property type="project" value="TreeGrafter"/>
</dbReference>
<evidence type="ECO:0000256" key="7">
    <source>
        <dbReference type="PIRSR" id="PIRSR000446-1"/>
    </source>
</evidence>
<evidence type="ECO:0000256" key="6">
    <source>
        <dbReference type="PIRNR" id="PIRNR000446"/>
    </source>
</evidence>
<gene>
    <name evidence="9" type="ORF">SAMN02745119_02438</name>
</gene>
<comment type="catalytic activity">
    <reaction evidence="5 6">
        <text>holo-[ACP] + malonyl-CoA = malonyl-[ACP] + CoA</text>
        <dbReference type="Rhea" id="RHEA:41792"/>
        <dbReference type="Rhea" id="RHEA-COMP:9623"/>
        <dbReference type="Rhea" id="RHEA-COMP:9685"/>
        <dbReference type="ChEBI" id="CHEBI:57287"/>
        <dbReference type="ChEBI" id="CHEBI:57384"/>
        <dbReference type="ChEBI" id="CHEBI:64479"/>
        <dbReference type="ChEBI" id="CHEBI:78449"/>
        <dbReference type="EC" id="2.3.1.39"/>
    </reaction>
</comment>
<dbReference type="InterPro" id="IPR014043">
    <property type="entry name" value="Acyl_transferase_dom"/>
</dbReference>
<comment type="similarity">
    <text evidence="6">Belongs to the fabD family.</text>
</comment>
<proteinExistence type="inferred from homology"/>
<name>A0A1T4QKZ0_9BACT</name>